<evidence type="ECO:0000256" key="1">
    <source>
        <dbReference type="ARBA" id="ARBA00022670"/>
    </source>
</evidence>
<keyword evidence="1" id="KW-0645">Protease</keyword>
<gene>
    <name evidence="8" type="ORF">JI748_08855</name>
</gene>
<evidence type="ECO:0000256" key="4">
    <source>
        <dbReference type="ARBA" id="ARBA00022833"/>
    </source>
</evidence>
<keyword evidence="2" id="KW-0479">Metal-binding</keyword>
<dbReference type="EMBL" id="CP068046">
    <property type="protein sequence ID" value="QQR41163.1"/>
    <property type="molecule type" value="Genomic_DNA"/>
</dbReference>
<feature type="region of interest" description="Disordered" evidence="6">
    <location>
        <begin position="1"/>
        <end position="40"/>
    </location>
</feature>
<accession>A0ABX7CA55</accession>
<evidence type="ECO:0000256" key="2">
    <source>
        <dbReference type="ARBA" id="ARBA00022723"/>
    </source>
</evidence>
<feature type="compositionally biased region" description="Polar residues" evidence="6">
    <location>
        <begin position="1"/>
        <end position="18"/>
    </location>
</feature>
<feature type="domain" description="JAB" evidence="7">
    <location>
        <begin position="3"/>
        <end position="29"/>
    </location>
</feature>
<evidence type="ECO:0000259" key="7">
    <source>
        <dbReference type="Pfam" id="PF14464"/>
    </source>
</evidence>
<keyword evidence="9" id="KW-1185">Reference proteome</keyword>
<evidence type="ECO:0000313" key="8">
    <source>
        <dbReference type="EMBL" id="QQR41163.1"/>
    </source>
</evidence>
<organism evidence="8 9">
    <name type="scientific">Devosia rhizoryzae</name>
    <dbReference type="NCBI Taxonomy" id="2774137"/>
    <lineage>
        <taxon>Bacteria</taxon>
        <taxon>Pseudomonadati</taxon>
        <taxon>Pseudomonadota</taxon>
        <taxon>Alphaproteobacteria</taxon>
        <taxon>Hyphomicrobiales</taxon>
        <taxon>Devosiaceae</taxon>
        <taxon>Devosia</taxon>
    </lineage>
</organism>
<keyword evidence="3" id="KW-0378">Hydrolase</keyword>
<evidence type="ECO:0000256" key="5">
    <source>
        <dbReference type="ARBA" id="ARBA00023049"/>
    </source>
</evidence>
<keyword evidence="4" id="KW-0862">Zinc</keyword>
<dbReference type="RefSeq" id="WP_201637177.1">
    <property type="nucleotide sequence ID" value="NZ_CP068046.1"/>
</dbReference>
<dbReference type="Pfam" id="PF14464">
    <property type="entry name" value="Prok-JAB"/>
    <property type="match status" value="1"/>
</dbReference>
<proteinExistence type="predicted"/>
<sequence>MAESVSGTLHSHPQTRAAPSQEDESEQTSKMPVLQHTAFS</sequence>
<evidence type="ECO:0000256" key="6">
    <source>
        <dbReference type="SAM" id="MobiDB-lite"/>
    </source>
</evidence>
<name>A0ABX7CA55_9HYPH</name>
<protein>
    <submittedName>
        <fullName evidence="8">Mov34/MPN/PAD-1 family protein</fullName>
    </submittedName>
</protein>
<dbReference type="SUPFAM" id="SSF102712">
    <property type="entry name" value="JAB1/MPN domain"/>
    <property type="match status" value="1"/>
</dbReference>
<dbReference type="Gene3D" id="3.40.140.10">
    <property type="entry name" value="Cytidine Deaminase, domain 2"/>
    <property type="match status" value="1"/>
</dbReference>
<evidence type="ECO:0000313" key="9">
    <source>
        <dbReference type="Proteomes" id="UP000595857"/>
    </source>
</evidence>
<dbReference type="InterPro" id="IPR028090">
    <property type="entry name" value="JAB_dom_prok"/>
</dbReference>
<evidence type="ECO:0000256" key="3">
    <source>
        <dbReference type="ARBA" id="ARBA00022801"/>
    </source>
</evidence>
<keyword evidence="5" id="KW-0482">Metalloprotease</keyword>
<reference evidence="8 9" key="1">
    <citation type="submission" date="2021-01" db="EMBL/GenBank/DDBJ databases">
        <title>Genome seq and assembly of Devosia sp. LEGU1.</title>
        <authorList>
            <person name="Chhetri G."/>
        </authorList>
    </citation>
    <scope>NUCLEOTIDE SEQUENCE [LARGE SCALE GENOMIC DNA]</scope>
    <source>
        <strain evidence="8 9">LEGU1</strain>
    </source>
</reference>
<dbReference type="Proteomes" id="UP000595857">
    <property type="component" value="Chromosome"/>
</dbReference>